<evidence type="ECO:0000256" key="2">
    <source>
        <dbReference type="SAM" id="SignalP"/>
    </source>
</evidence>
<reference evidence="3 4" key="1">
    <citation type="submission" date="2020-11" db="EMBL/GenBank/DDBJ databases">
        <authorList>
            <person name="Wallbank WR R."/>
            <person name="Pardo Diaz C."/>
            <person name="Kozak K."/>
            <person name="Martin S."/>
            <person name="Jiggins C."/>
            <person name="Moest M."/>
            <person name="Warren A I."/>
            <person name="Generalovic N T."/>
            <person name="Byers J.R.P. K."/>
            <person name="Montejo-Kovacevich G."/>
            <person name="Yen C E."/>
        </authorList>
    </citation>
    <scope>NUCLEOTIDE SEQUENCE [LARGE SCALE GENOMIC DNA]</scope>
</reference>
<feature type="region of interest" description="Disordered" evidence="1">
    <location>
        <begin position="50"/>
        <end position="92"/>
    </location>
</feature>
<dbReference type="EMBL" id="LR899012">
    <property type="protein sequence ID" value="CAD7088714.1"/>
    <property type="molecule type" value="Genomic_DNA"/>
</dbReference>
<evidence type="ECO:0000313" key="3">
    <source>
        <dbReference type="EMBL" id="CAD7088714.1"/>
    </source>
</evidence>
<sequence length="92" mass="9960">MKLCTVLFLVCVFLLPLIHGATLQDNENERVRRATRLNFGNTRFILRPVSATSSSNSRGGSLRLVMNNGGTSNGSNGSNRNRVTVALKPSGK</sequence>
<evidence type="ECO:0000256" key="1">
    <source>
        <dbReference type="SAM" id="MobiDB-lite"/>
    </source>
</evidence>
<dbReference type="Proteomes" id="UP000594454">
    <property type="component" value="Chromosome 4"/>
</dbReference>
<feature type="compositionally biased region" description="Low complexity" evidence="1">
    <location>
        <begin position="53"/>
        <end position="82"/>
    </location>
</feature>
<dbReference type="InParanoid" id="A0A7R8UX46"/>
<proteinExistence type="predicted"/>
<gene>
    <name evidence="3" type="ORF">HERILL_LOCUS11315</name>
</gene>
<keyword evidence="2" id="KW-0732">Signal</keyword>
<protein>
    <submittedName>
        <fullName evidence="3">Uncharacterized protein</fullName>
    </submittedName>
</protein>
<name>A0A7R8UX46_HERIL</name>
<evidence type="ECO:0000313" key="4">
    <source>
        <dbReference type="Proteomes" id="UP000594454"/>
    </source>
</evidence>
<keyword evidence="4" id="KW-1185">Reference proteome</keyword>
<feature type="chain" id="PRO_5030782385" evidence="2">
    <location>
        <begin position="21"/>
        <end position="92"/>
    </location>
</feature>
<organism evidence="3 4">
    <name type="scientific">Hermetia illucens</name>
    <name type="common">Black soldier fly</name>
    <dbReference type="NCBI Taxonomy" id="343691"/>
    <lineage>
        <taxon>Eukaryota</taxon>
        <taxon>Metazoa</taxon>
        <taxon>Ecdysozoa</taxon>
        <taxon>Arthropoda</taxon>
        <taxon>Hexapoda</taxon>
        <taxon>Insecta</taxon>
        <taxon>Pterygota</taxon>
        <taxon>Neoptera</taxon>
        <taxon>Endopterygota</taxon>
        <taxon>Diptera</taxon>
        <taxon>Brachycera</taxon>
        <taxon>Stratiomyomorpha</taxon>
        <taxon>Stratiomyidae</taxon>
        <taxon>Hermetiinae</taxon>
        <taxon>Hermetia</taxon>
    </lineage>
</organism>
<dbReference type="AlphaFoldDB" id="A0A7R8UX46"/>
<accession>A0A7R8UX46</accession>
<feature type="signal peptide" evidence="2">
    <location>
        <begin position="1"/>
        <end position="20"/>
    </location>
</feature>